<dbReference type="InterPro" id="IPR004675">
    <property type="entry name" value="AhpD_core"/>
</dbReference>
<dbReference type="EMBL" id="VITY01000014">
    <property type="protein sequence ID" value="TWB90599.1"/>
    <property type="molecule type" value="Genomic_DNA"/>
</dbReference>
<dbReference type="SUPFAM" id="SSF69118">
    <property type="entry name" value="AhpD-like"/>
    <property type="match status" value="1"/>
</dbReference>
<feature type="domain" description="Carboxymuconolactone decarboxylase-like" evidence="1">
    <location>
        <begin position="13"/>
        <end position="93"/>
    </location>
</feature>
<dbReference type="AlphaFoldDB" id="A0A560L5L9"/>
<accession>A0A560L5L9</accession>
<dbReference type="NCBIfam" id="TIGR00778">
    <property type="entry name" value="ahpD_dom"/>
    <property type="match status" value="1"/>
</dbReference>
<evidence type="ECO:0000313" key="3">
    <source>
        <dbReference type="Proteomes" id="UP000321304"/>
    </source>
</evidence>
<protein>
    <submittedName>
        <fullName evidence="2">AhpD family alkylhydroperoxidase</fullName>
    </submittedName>
</protein>
<dbReference type="RefSeq" id="WP_146991394.1">
    <property type="nucleotide sequence ID" value="NZ_VITY01000014.1"/>
</dbReference>
<keyword evidence="2" id="KW-0575">Peroxidase</keyword>
<dbReference type="Pfam" id="PF02627">
    <property type="entry name" value="CMD"/>
    <property type="match status" value="1"/>
</dbReference>
<dbReference type="Proteomes" id="UP000321304">
    <property type="component" value="Unassembled WGS sequence"/>
</dbReference>
<dbReference type="InterPro" id="IPR029032">
    <property type="entry name" value="AhpD-like"/>
</dbReference>
<dbReference type="PANTHER" id="PTHR34846">
    <property type="entry name" value="4-CARBOXYMUCONOLACTONE DECARBOXYLASE FAMILY PROTEIN (AFU_ORTHOLOGUE AFUA_6G11590)"/>
    <property type="match status" value="1"/>
</dbReference>
<dbReference type="Gene3D" id="1.20.1290.10">
    <property type="entry name" value="AhpD-like"/>
    <property type="match status" value="1"/>
</dbReference>
<keyword evidence="3" id="KW-1185">Reference proteome</keyword>
<keyword evidence="2" id="KW-0560">Oxidoreductase</keyword>
<reference evidence="2 3" key="1">
    <citation type="submission" date="2019-06" db="EMBL/GenBank/DDBJ databases">
        <title>Genomic Encyclopedia of Type Strains, Phase IV (KMG-V): Genome sequencing to study the core and pangenomes of soil and plant-associated prokaryotes.</title>
        <authorList>
            <person name="Whitman W."/>
        </authorList>
    </citation>
    <scope>NUCLEOTIDE SEQUENCE [LARGE SCALE GENOMIC DNA]</scope>
    <source>
        <strain evidence="2 3">BR 10355</strain>
    </source>
</reference>
<dbReference type="OrthoDB" id="9801997at2"/>
<comment type="caution">
    <text evidence="2">The sequence shown here is derived from an EMBL/GenBank/DDBJ whole genome shotgun (WGS) entry which is preliminary data.</text>
</comment>
<gene>
    <name evidence="2" type="ORF">FBZ93_114153</name>
</gene>
<evidence type="ECO:0000313" key="2">
    <source>
        <dbReference type="EMBL" id="TWB90599.1"/>
    </source>
</evidence>
<dbReference type="PANTHER" id="PTHR34846:SF7">
    <property type="entry name" value="BLL7811 PROTEIN"/>
    <property type="match status" value="1"/>
</dbReference>
<evidence type="ECO:0000259" key="1">
    <source>
        <dbReference type="Pfam" id="PF02627"/>
    </source>
</evidence>
<proteinExistence type="predicted"/>
<name>A0A560L5L9_9BRAD</name>
<sequence length="151" mass="16701">MKARMNHPVMVVPDAMKALQALSESTKPALPEKLLELINLRASQINGCSVCVDMHPKLARRAGETDERLFAVGAWRDTPYFTDAERAALALTEAVTRLSDREDPVTDAVWDEAAKHFDEQQLASLVLGIAAINVWNRLNVAVRQPVGAWKV</sequence>
<dbReference type="GO" id="GO:0051920">
    <property type="term" value="F:peroxiredoxin activity"/>
    <property type="evidence" value="ECO:0007669"/>
    <property type="project" value="InterPro"/>
</dbReference>
<dbReference type="STRING" id="1755647.AS156_29570"/>
<dbReference type="InterPro" id="IPR003779">
    <property type="entry name" value="CMD-like"/>
</dbReference>
<organism evidence="2 3">
    <name type="scientific">Bradyrhizobium macuxiense</name>
    <dbReference type="NCBI Taxonomy" id="1755647"/>
    <lineage>
        <taxon>Bacteria</taxon>
        <taxon>Pseudomonadati</taxon>
        <taxon>Pseudomonadota</taxon>
        <taxon>Alphaproteobacteria</taxon>
        <taxon>Hyphomicrobiales</taxon>
        <taxon>Nitrobacteraceae</taxon>
        <taxon>Bradyrhizobium</taxon>
    </lineage>
</organism>